<accession>A0A9P8TUG6</accession>
<evidence type="ECO:0000259" key="3">
    <source>
        <dbReference type="Pfam" id="PF25043"/>
    </source>
</evidence>
<evidence type="ECO:0000256" key="1">
    <source>
        <dbReference type="SAM" id="MobiDB-lite"/>
    </source>
</evidence>
<feature type="compositionally biased region" description="Basic and acidic residues" evidence="1">
    <location>
        <begin position="780"/>
        <end position="794"/>
    </location>
</feature>
<dbReference type="PANTHER" id="PTHR31373:SF27">
    <property type="entry name" value="TROVE DOMAIN-CONTAINING PROTEIN"/>
    <property type="match status" value="1"/>
</dbReference>
<proteinExistence type="predicted"/>
<dbReference type="PANTHER" id="PTHR31373">
    <property type="entry name" value="OS06G0652100 PROTEIN"/>
    <property type="match status" value="1"/>
</dbReference>
<evidence type="ECO:0000313" key="4">
    <source>
        <dbReference type="EMBL" id="KAH6608481.1"/>
    </source>
</evidence>
<dbReference type="InterPro" id="IPR011205">
    <property type="entry name" value="UCP015417_vWA"/>
</dbReference>
<sequence>MAAVEDRGEELPWFLRTSYPVLFPSHEALFKSQADFDGFLCDELRGRSGAPSLESLGDAMDMDGVILAAEEKESRKIDRTKGDEEFFNLMLTENHDVAYRSTQNPIVDLFYELEDVVSGLRLKDLLDTAWAMHPLITLKIIFNARSIHLGKSSKNVFYRAAGWLAKNHPLTLVGNLRWLSRPIIEKRARKESENDYDEGFVKVEKREGDENAVDRYDVRYGVSHGYWKDLLSILVLAAREKLDVLENPRDVLNVEDEDIKKTAMMRRQRKQSSLVSRSSSSREGGGAGARGRRLRAERAQRREQKAAEITHGLEEKTVRMGNPSLAKHAARDHRHAAVVNMFDTDAVYRALHLAVARLFAEQLHSDLTALRSPASHAKRGISLCAKWAPSHGNCHDRHTCIISSIAEILYPRESLESTVPASASREVYLRHAREQYRKDVSALRRHLEVVERDISASDFAKIKYDRVPSVAMRNYTKLFIRKDLDRFNGYISKVVEGKAKISGAALLPSTLVRSVANLYIAPASTLQDLSPEELVDRAAKEIEAKVADAQWKTLVQRMKDSGTLSSSIAVCDVSGSMTDPVFKDRTTPMDSAIGLSLLIAEVAEHPFKGKFITFHSHPSIQAVDATQSLYEKVQQIKMADWGMNTNIVAVFEDIILPSAIENQLKHEDMVKRVFVFSDMQFDEAESCLDEQDAADAWASSFERIKEKFEHHGYELPELVFWNLAGGRAGYHQDGRGDDGDETAPKPVLAGEAGTSLVSGYSQGMLKVFMDSGSFGEADEDTNHTRDDGGEEKEGGGPAQRKKEKTNPLALVQRAVSHKAYDMLEVLD</sequence>
<dbReference type="Pfam" id="PF11443">
    <property type="entry name" value="DUF2828"/>
    <property type="match status" value="1"/>
</dbReference>
<name>A0A9P8TUG6_9HYPO</name>
<feature type="region of interest" description="Disordered" evidence="1">
    <location>
        <begin position="772"/>
        <end position="810"/>
    </location>
</feature>
<comment type="caution">
    <text evidence="4">The sequence shown here is derived from an EMBL/GenBank/DDBJ whole genome shotgun (WGS) entry which is preliminary data.</text>
</comment>
<dbReference type="InterPro" id="IPR036465">
    <property type="entry name" value="vWFA_dom_sf"/>
</dbReference>
<feature type="compositionally biased region" description="Basic and acidic residues" evidence="1">
    <location>
        <begin position="294"/>
        <end position="306"/>
    </location>
</feature>
<feature type="domain" description="DUF2828" evidence="2">
    <location>
        <begin position="92"/>
        <end position="564"/>
    </location>
</feature>
<evidence type="ECO:0008006" key="6">
    <source>
        <dbReference type="Google" id="ProtNLM"/>
    </source>
</evidence>
<dbReference type="Pfam" id="PF25043">
    <property type="entry name" value="DUF7788"/>
    <property type="match status" value="1"/>
</dbReference>
<dbReference type="InterPro" id="IPR056690">
    <property type="entry name" value="DUF7788"/>
</dbReference>
<evidence type="ECO:0000259" key="2">
    <source>
        <dbReference type="Pfam" id="PF11443"/>
    </source>
</evidence>
<dbReference type="OrthoDB" id="1149618at2759"/>
<feature type="compositionally biased region" description="Low complexity" evidence="1">
    <location>
        <begin position="271"/>
        <end position="282"/>
    </location>
</feature>
<feature type="domain" description="DUF7788" evidence="3">
    <location>
        <begin position="566"/>
        <end position="815"/>
    </location>
</feature>
<dbReference type="InterPro" id="IPR058580">
    <property type="entry name" value="DUF2828"/>
</dbReference>
<dbReference type="Gene3D" id="3.40.50.410">
    <property type="entry name" value="von Willebrand factor, type A domain"/>
    <property type="match status" value="1"/>
</dbReference>
<dbReference type="EMBL" id="JAIWOZ010000002">
    <property type="protein sequence ID" value="KAH6608481.1"/>
    <property type="molecule type" value="Genomic_DNA"/>
</dbReference>
<reference evidence="4" key="1">
    <citation type="submission" date="2021-08" db="EMBL/GenBank/DDBJ databases">
        <title>Chromosome-Level Trichoderma cornu-damae using Hi-C Data.</title>
        <authorList>
            <person name="Kim C.S."/>
        </authorList>
    </citation>
    <scope>NUCLEOTIDE SEQUENCE</scope>
    <source>
        <strain evidence="4">KA19-0412C</strain>
    </source>
</reference>
<dbReference type="PIRSF" id="PIRSF015417">
    <property type="entry name" value="T31B5_30_vWA"/>
    <property type="match status" value="1"/>
</dbReference>
<gene>
    <name evidence="4" type="ORF">Trco_001827</name>
</gene>
<organism evidence="4 5">
    <name type="scientific">Trichoderma cornu-damae</name>
    <dbReference type="NCBI Taxonomy" id="654480"/>
    <lineage>
        <taxon>Eukaryota</taxon>
        <taxon>Fungi</taxon>
        <taxon>Dikarya</taxon>
        <taxon>Ascomycota</taxon>
        <taxon>Pezizomycotina</taxon>
        <taxon>Sordariomycetes</taxon>
        <taxon>Hypocreomycetidae</taxon>
        <taxon>Hypocreales</taxon>
        <taxon>Hypocreaceae</taxon>
        <taxon>Trichoderma</taxon>
    </lineage>
</organism>
<dbReference type="Proteomes" id="UP000827724">
    <property type="component" value="Unassembled WGS sequence"/>
</dbReference>
<dbReference type="AlphaFoldDB" id="A0A9P8TUG6"/>
<protein>
    <recommendedName>
        <fullName evidence="6">DUF2828 domain-containing protein</fullName>
    </recommendedName>
</protein>
<feature type="region of interest" description="Disordered" evidence="1">
    <location>
        <begin position="263"/>
        <end position="306"/>
    </location>
</feature>
<keyword evidence="5" id="KW-1185">Reference proteome</keyword>
<evidence type="ECO:0000313" key="5">
    <source>
        <dbReference type="Proteomes" id="UP000827724"/>
    </source>
</evidence>